<dbReference type="EMBL" id="NHYD01002567">
    <property type="protein sequence ID" value="PPQ86058.1"/>
    <property type="molecule type" value="Genomic_DNA"/>
</dbReference>
<dbReference type="Proteomes" id="UP000283269">
    <property type="component" value="Unassembled WGS sequence"/>
</dbReference>
<sequence length="511" mass="55878">MLQSTHTPTKEDDPRCEAKETIVEPGSESSPSWMHERRWNGAVGISESGGGDKDRMGCSDEKESINVNSRRHASTVNLPVAHPPSPACASSSSAHAHAHTHAISHAHARDPSKNCTCSSASGTPYWMRVILAKSWKADGTRHHIYYHFGINDHAALAGATLNDVDFSLKEDWVLFRGAQKCECCVVLCCVHPNLSLSAPFSSYSPILLSNHRTRSSHDLRAHRPQGQPSDLSACMCLLFIIQLIVAALIVIILDELLGKGYGLGSSINLFIMINICESICEHWARERVRKGHALPEAFRRERPQNVISLVLTAVIFAVWVQSTAGNVPDQTVLYKQYVCCDLMLATRFLRTLLVKVLGVREMLGFWLIYFHRSLTTCPLAFPRICSHPKTPSNCGPRAGSYTNPIYTSIYIVFMLSACALFSKTQIEISGSGPRDVVKQLKDQQTVMAVLEQVIPTTAAFGGAILGLLSVAVDLSGAIGSGTGNLMAVTIIYSYWHAQIGQTGMAAFGYLL</sequence>
<dbReference type="SUPFAM" id="SSF103491">
    <property type="entry name" value="Preprotein translocase SecY subunit"/>
    <property type="match status" value="1"/>
</dbReference>
<proteinExistence type="inferred from homology"/>
<dbReference type="PANTHER" id="PTHR10906">
    <property type="entry name" value="SECY/SEC61-ALPHA FAMILY MEMBER"/>
    <property type="match status" value="1"/>
</dbReference>
<evidence type="ECO:0000313" key="4">
    <source>
        <dbReference type="EMBL" id="PPQ86058.1"/>
    </source>
</evidence>
<dbReference type="AlphaFoldDB" id="A0A409X5I2"/>
<evidence type="ECO:0008006" key="6">
    <source>
        <dbReference type="Google" id="ProtNLM"/>
    </source>
</evidence>
<keyword evidence="3" id="KW-0812">Transmembrane</keyword>
<comment type="similarity">
    <text evidence="1">Belongs to the SecY/SEC61-alpha family.</text>
</comment>
<feature type="transmembrane region" description="Helical" evidence="3">
    <location>
        <begin position="445"/>
        <end position="468"/>
    </location>
</feature>
<feature type="transmembrane region" description="Helical" evidence="3">
    <location>
        <begin position="405"/>
        <end position="424"/>
    </location>
</feature>
<dbReference type="GO" id="GO:0016020">
    <property type="term" value="C:membrane"/>
    <property type="evidence" value="ECO:0007669"/>
    <property type="project" value="InterPro"/>
</dbReference>
<dbReference type="InterPro" id="IPR023201">
    <property type="entry name" value="SecY_dom_sf"/>
</dbReference>
<feature type="region of interest" description="Disordered" evidence="2">
    <location>
        <begin position="1"/>
        <end position="65"/>
    </location>
</feature>
<organism evidence="4 5">
    <name type="scientific">Psilocybe cyanescens</name>
    <dbReference type="NCBI Taxonomy" id="93625"/>
    <lineage>
        <taxon>Eukaryota</taxon>
        <taxon>Fungi</taxon>
        <taxon>Dikarya</taxon>
        <taxon>Basidiomycota</taxon>
        <taxon>Agaricomycotina</taxon>
        <taxon>Agaricomycetes</taxon>
        <taxon>Agaricomycetidae</taxon>
        <taxon>Agaricales</taxon>
        <taxon>Agaricineae</taxon>
        <taxon>Strophariaceae</taxon>
        <taxon>Psilocybe</taxon>
    </lineage>
</organism>
<keyword evidence="3" id="KW-0472">Membrane</keyword>
<evidence type="ECO:0000256" key="3">
    <source>
        <dbReference type="SAM" id="Phobius"/>
    </source>
</evidence>
<feature type="transmembrane region" description="Helical" evidence="3">
    <location>
        <begin position="231"/>
        <end position="253"/>
    </location>
</feature>
<protein>
    <recommendedName>
        <fullName evidence="6">Translocon Sec61/SecY plug domain-containing protein</fullName>
    </recommendedName>
</protein>
<comment type="caution">
    <text evidence="4">The sequence shown here is derived from an EMBL/GenBank/DDBJ whole genome shotgun (WGS) entry which is preliminary data.</text>
</comment>
<evidence type="ECO:0000313" key="5">
    <source>
        <dbReference type="Proteomes" id="UP000283269"/>
    </source>
</evidence>
<dbReference type="InterPro" id="IPR002208">
    <property type="entry name" value="SecY/SEC61-alpha"/>
</dbReference>
<feature type="compositionally biased region" description="Basic and acidic residues" evidence="2">
    <location>
        <begin position="50"/>
        <end position="64"/>
    </location>
</feature>
<evidence type="ECO:0000256" key="1">
    <source>
        <dbReference type="RuleBase" id="RU004349"/>
    </source>
</evidence>
<feature type="transmembrane region" description="Helical" evidence="3">
    <location>
        <begin position="305"/>
        <end position="324"/>
    </location>
</feature>
<dbReference type="GO" id="GO:0015031">
    <property type="term" value="P:protein transport"/>
    <property type="evidence" value="ECO:0007669"/>
    <property type="project" value="InterPro"/>
</dbReference>
<dbReference type="Pfam" id="PF00344">
    <property type="entry name" value="SecY"/>
    <property type="match status" value="1"/>
</dbReference>
<feature type="compositionally biased region" description="Basic and acidic residues" evidence="2">
    <location>
        <begin position="8"/>
        <end position="22"/>
    </location>
</feature>
<feature type="transmembrane region" description="Helical" evidence="3">
    <location>
        <begin position="265"/>
        <end position="284"/>
    </location>
</feature>
<feature type="transmembrane region" description="Helical" evidence="3">
    <location>
        <begin position="474"/>
        <end position="495"/>
    </location>
</feature>
<keyword evidence="5" id="KW-1185">Reference proteome</keyword>
<keyword evidence="3" id="KW-1133">Transmembrane helix</keyword>
<name>A0A409X5I2_PSICY</name>
<accession>A0A409X5I2</accession>
<reference evidence="4 5" key="1">
    <citation type="journal article" date="2018" name="Evol. Lett.">
        <title>Horizontal gene cluster transfer increased hallucinogenic mushroom diversity.</title>
        <authorList>
            <person name="Reynolds H.T."/>
            <person name="Vijayakumar V."/>
            <person name="Gluck-Thaler E."/>
            <person name="Korotkin H.B."/>
            <person name="Matheny P.B."/>
            <person name="Slot J.C."/>
        </authorList>
    </citation>
    <scope>NUCLEOTIDE SEQUENCE [LARGE SCALE GENOMIC DNA]</scope>
    <source>
        <strain evidence="4 5">2631</strain>
    </source>
</reference>
<dbReference type="STRING" id="93625.A0A409X5I2"/>
<dbReference type="InParanoid" id="A0A409X5I2"/>
<evidence type="ECO:0000256" key="2">
    <source>
        <dbReference type="SAM" id="MobiDB-lite"/>
    </source>
</evidence>
<dbReference type="Gene3D" id="1.10.3370.10">
    <property type="entry name" value="SecY subunit domain"/>
    <property type="match status" value="1"/>
</dbReference>
<gene>
    <name evidence="4" type="ORF">CVT25_002239</name>
</gene>